<dbReference type="AlphaFoldDB" id="A0AA85FIF1"/>
<feature type="signal peptide" evidence="7">
    <location>
        <begin position="1"/>
        <end position="34"/>
    </location>
</feature>
<evidence type="ECO:0000256" key="7">
    <source>
        <dbReference type="SAM" id="SignalP"/>
    </source>
</evidence>
<keyword evidence="8" id="KW-1185">Reference proteome</keyword>
<feature type="transmembrane region" description="Helical" evidence="6">
    <location>
        <begin position="508"/>
        <end position="532"/>
    </location>
</feature>
<feature type="region of interest" description="Disordered" evidence="5">
    <location>
        <begin position="822"/>
        <end position="842"/>
    </location>
</feature>
<feature type="transmembrane region" description="Helical" evidence="6">
    <location>
        <begin position="344"/>
        <end position="362"/>
    </location>
</feature>
<dbReference type="GO" id="GO:0004930">
    <property type="term" value="F:G protein-coupled receptor activity"/>
    <property type="evidence" value="ECO:0007669"/>
    <property type="project" value="InterPro"/>
</dbReference>
<comment type="subcellular location">
    <subcellularLocation>
        <location evidence="1">Membrane</location>
    </subcellularLocation>
</comment>
<protein>
    <submittedName>
        <fullName evidence="9">G_PROTEIN_RECEP_F1_2 domain-containing protein</fullName>
    </submittedName>
</protein>
<evidence type="ECO:0000256" key="3">
    <source>
        <dbReference type="ARBA" id="ARBA00022989"/>
    </source>
</evidence>
<evidence type="ECO:0000256" key="4">
    <source>
        <dbReference type="ARBA" id="ARBA00023136"/>
    </source>
</evidence>
<evidence type="ECO:0000313" key="9">
    <source>
        <dbReference type="WBParaSite" id="SRDH1_49300.2"/>
    </source>
</evidence>
<reference evidence="8" key="1">
    <citation type="submission" date="2022-06" db="EMBL/GenBank/DDBJ databases">
        <authorList>
            <person name="Berger JAMES D."/>
            <person name="Berger JAMES D."/>
        </authorList>
    </citation>
    <scope>NUCLEOTIDE SEQUENCE [LARGE SCALE GENOMIC DNA]</scope>
</reference>
<dbReference type="PRINTS" id="PR00237">
    <property type="entry name" value="GPCRRHODOPSN"/>
</dbReference>
<proteinExistence type="predicted"/>
<organism evidence="8 9">
    <name type="scientific">Schistosoma rodhaini</name>
    <dbReference type="NCBI Taxonomy" id="6188"/>
    <lineage>
        <taxon>Eukaryota</taxon>
        <taxon>Metazoa</taxon>
        <taxon>Spiralia</taxon>
        <taxon>Lophotrochozoa</taxon>
        <taxon>Platyhelminthes</taxon>
        <taxon>Trematoda</taxon>
        <taxon>Digenea</taxon>
        <taxon>Strigeidida</taxon>
        <taxon>Schistosomatoidea</taxon>
        <taxon>Schistosomatidae</taxon>
        <taxon>Schistosoma</taxon>
    </lineage>
</organism>
<dbReference type="Proteomes" id="UP000050792">
    <property type="component" value="Unassembled WGS sequence"/>
</dbReference>
<keyword evidence="7" id="KW-0732">Signal</keyword>
<sequence>MRLTTLVAGYKIQHKKDIISCIVILLLLCCHTNTDNTIDTPNNNEDQEKTFMNSTLLLLLSLNESDQLNNKKSDDCTISLTEFIIYFYIQPIICFIGFILNILNVIIFCRPQFSGAAYAYMIAMSLADAITLISYMPSGLVRCGKYFVYCQHPAFRRFRIYLLYYNAYILFPIGNISETASVWFTLVLSVERYLTMSQIGSVCQNKFRMQPSNTSPLKQKSEILYNTNHSMYSIEYQETSDEDGKLPRNDSIGAAEENIMEQQQHREQQTTVNNLKWYKKLTNCCNLSVLKQYARNSLTNIPTSKSLCILHKLHHSHLHRPIGRCSLHKCTQLYACRNCNFKHSLIFITFFSILLNLPLFFVQKVVTKNIPIKKSTIKPIHNNKTNEWLHTTSNHFNNLTSTDNQYNQGQIQVFTGLTEFGNSDIYKIFSWTRIILIQVLPLLFLCSVNFCLLRFIHIANKRRQRYLLPNVSNKKLGRFKLQKANLRTTKVNKASSARWQSAQRKLTILLIVIICLFIAGQIPQAFAYITIFEAFNKHFGNVCKRWRCCPPYLIYRSIAHMLGLFTYSINFFVYLTLNKHFKQQLNIWFLLLCPISKQLQKNYSLKQNKLINHSYNPTKSELSFTNQQKSNILPHNNLYYRMRRRRRSSGLLYNPTKRLISIDNTDLSSEVVSAPVDLYTNLKWKNKLNKDRLSTPIHHSPQCINKINSINQSENIIDYKKINYCSSSVPIIHDTSNYLIISNPFININNNNNLIYKTIETSCQQSFLNLLKPTNCQTEIKYDLNDPTCIYKTIRTYYSYDSVIKNWIFQLTNLNTITTTTATTNNNNNSNNGKSNNNSQDQDWQHTKLITTSPLHSNQLMTNEYSFDNSDNLQHGKYIQNYNKYKEDTTNNVKQNIIHCVNHNMLHNSNDNISISTSSNSSVITNSKTCTHSIIDSDSHGVGLTFSHVYCPLIYRESDFDVISVDENIEQDEPEPNSFL</sequence>
<feature type="transmembrane region" description="Helical" evidence="6">
    <location>
        <begin position="83"/>
        <end position="109"/>
    </location>
</feature>
<evidence type="ECO:0000256" key="2">
    <source>
        <dbReference type="ARBA" id="ARBA00022692"/>
    </source>
</evidence>
<feature type="compositionally biased region" description="Low complexity" evidence="5">
    <location>
        <begin position="822"/>
        <end position="839"/>
    </location>
</feature>
<evidence type="ECO:0000256" key="6">
    <source>
        <dbReference type="SAM" id="Phobius"/>
    </source>
</evidence>
<dbReference type="InterPro" id="IPR052954">
    <property type="entry name" value="GPCR-Ligand_Int"/>
</dbReference>
<keyword evidence="2 6" id="KW-0812">Transmembrane</keyword>
<feature type="transmembrane region" description="Helical" evidence="6">
    <location>
        <begin position="165"/>
        <end position="188"/>
    </location>
</feature>
<evidence type="ECO:0000256" key="5">
    <source>
        <dbReference type="SAM" id="MobiDB-lite"/>
    </source>
</evidence>
<feature type="transmembrane region" description="Helical" evidence="6">
    <location>
        <begin position="116"/>
        <end position="136"/>
    </location>
</feature>
<evidence type="ECO:0000313" key="8">
    <source>
        <dbReference type="Proteomes" id="UP000050792"/>
    </source>
</evidence>
<dbReference type="CDD" id="cd14978">
    <property type="entry name" value="7tmA_FMRFamide_R-like"/>
    <property type="match status" value="1"/>
</dbReference>
<dbReference type="InterPro" id="IPR000276">
    <property type="entry name" value="GPCR_Rhodpsn"/>
</dbReference>
<feature type="transmembrane region" description="Helical" evidence="6">
    <location>
        <begin position="552"/>
        <end position="577"/>
    </location>
</feature>
<feature type="transmembrane region" description="Helical" evidence="6">
    <location>
        <begin position="434"/>
        <end position="456"/>
    </location>
</feature>
<name>A0AA85FIF1_9TREM</name>
<dbReference type="Gene3D" id="1.20.1070.10">
    <property type="entry name" value="Rhodopsin 7-helix transmembrane proteins"/>
    <property type="match status" value="2"/>
</dbReference>
<dbReference type="SUPFAM" id="SSF81321">
    <property type="entry name" value="Family A G protein-coupled receptor-like"/>
    <property type="match status" value="2"/>
</dbReference>
<dbReference type="PANTHER" id="PTHR46641">
    <property type="entry name" value="FMRFAMIDE RECEPTOR-RELATED"/>
    <property type="match status" value="1"/>
</dbReference>
<accession>A0AA85FIF1</accession>
<reference evidence="9" key="2">
    <citation type="submission" date="2023-11" db="UniProtKB">
        <authorList>
            <consortium name="WormBaseParasite"/>
        </authorList>
    </citation>
    <scope>IDENTIFICATION</scope>
</reference>
<evidence type="ECO:0000256" key="1">
    <source>
        <dbReference type="ARBA" id="ARBA00004370"/>
    </source>
</evidence>
<dbReference type="PANTHER" id="PTHR46641:SF2">
    <property type="entry name" value="FMRFAMIDE RECEPTOR"/>
    <property type="match status" value="1"/>
</dbReference>
<dbReference type="WBParaSite" id="SRDH1_49300.2">
    <property type="protein sequence ID" value="SRDH1_49300.2"/>
    <property type="gene ID" value="SRDH1_49300"/>
</dbReference>
<keyword evidence="3 6" id="KW-1133">Transmembrane helix</keyword>
<keyword evidence="4 6" id="KW-0472">Membrane</keyword>
<dbReference type="GO" id="GO:0016020">
    <property type="term" value="C:membrane"/>
    <property type="evidence" value="ECO:0007669"/>
    <property type="project" value="UniProtKB-SubCell"/>
</dbReference>
<feature type="chain" id="PRO_5041691696" evidence="7">
    <location>
        <begin position="35"/>
        <end position="980"/>
    </location>
</feature>